<dbReference type="RefSeq" id="XP_070915072.1">
    <property type="nucleotide sequence ID" value="XM_071058971.1"/>
</dbReference>
<evidence type="ECO:0000313" key="2">
    <source>
        <dbReference type="EMBL" id="GAB1313340.1"/>
    </source>
</evidence>
<keyword evidence="2" id="KW-0418">Kinase</keyword>
<feature type="compositionally biased region" description="Acidic residues" evidence="1">
    <location>
        <begin position="302"/>
        <end position="318"/>
    </location>
</feature>
<feature type="region of interest" description="Disordered" evidence="1">
    <location>
        <begin position="293"/>
        <end position="318"/>
    </location>
</feature>
<reference evidence="2 3" key="1">
    <citation type="submission" date="2024-09" db="EMBL/GenBank/DDBJ databases">
        <title>Itraconazole resistance in Madurella fahalii resulting from another homologue of gene encoding cytochrome P450 14-alpha sterol demethylase (CYP51).</title>
        <authorList>
            <person name="Yoshioka I."/>
            <person name="Fahal A.H."/>
            <person name="Kaneko S."/>
            <person name="Yaguchi T."/>
        </authorList>
    </citation>
    <scope>NUCLEOTIDE SEQUENCE [LARGE SCALE GENOMIC DNA]</scope>
    <source>
        <strain evidence="2 3">IFM 68171</strain>
    </source>
</reference>
<accession>A0ABQ0G6F9</accession>
<keyword evidence="3" id="KW-1185">Reference proteome</keyword>
<comment type="caution">
    <text evidence="2">The sequence shown here is derived from an EMBL/GenBank/DDBJ whole genome shotgun (WGS) entry which is preliminary data.</text>
</comment>
<dbReference type="SUPFAM" id="SSF52540">
    <property type="entry name" value="P-loop containing nucleoside triphosphate hydrolases"/>
    <property type="match status" value="1"/>
</dbReference>
<dbReference type="Gene3D" id="3.40.50.300">
    <property type="entry name" value="P-loop containing nucleotide triphosphate hydrolases"/>
    <property type="match status" value="1"/>
</dbReference>
<proteinExistence type="predicted"/>
<dbReference type="GO" id="GO:0016301">
    <property type="term" value="F:kinase activity"/>
    <property type="evidence" value="ECO:0007669"/>
    <property type="project" value="UniProtKB-KW"/>
</dbReference>
<dbReference type="PRINTS" id="PR00988">
    <property type="entry name" value="URIDINKINASE"/>
</dbReference>
<sequence length="318" mass="34380">MGQRRAVIIGISGCSSSGKTTLARLLRDIFPETFILHEDDFYKPESELPIKDGLADWDCPEAISIPDLELALTHIRATGTFPPTVTSLEDLNSVGACPATPGQISACAARVRDWLSPGRPGSRIFARTTTTTTTTTTTPSSPSHGGDDDDDHRQPSDRLRVCLVDGFLLYAPPALARVMSLLDVKLFLRAGRATAVGRRGARDGYVTLDGFWKDPPGYVETIVWPNYVEAHRWLFEGAQVEGGRLDAGVLRREGIEVLDATEKGEDVEFGRVLEWAVEAVMRGLERVVLGEESVDGVREGEGEGSGDGDGEGEGVDGR</sequence>
<dbReference type="PANTHER" id="PTHR10285">
    <property type="entry name" value="URIDINE KINASE"/>
    <property type="match status" value="1"/>
</dbReference>
<protein>
    <submittedName>
        <fullName evidence="2">Ribosylnicotinamide kinase</fullName>
    </submittedName>
</protein>
<dbReference type="EMBL" id="BAAFSV010000002">
    <property type="protein sequence ID" value="GAB1313340.1"/>
    <property type="molecule type" value="Genomic_DNA"/>
</dbReference>
<feature type="region of interest" description="Disordered" evidence="1">
    <location>
        <begin position="118"/>
        <end position="154"/>
    </location>
</feature>
<dbReference type="InterPro" id="IPR027417">
    <property type="entry name" value="P-loop_NTPase"/>
</dbReference>
<gene>
    <name evidence="2" type="primary">NRK1</name>
    <name evidence="2" type="ORF">MFIFM68171_03550</name>
</gene>
<keyword evidence="2" id="KW-0808">Transferase</keyword>
<name>A0ABQ0G6F9_9PEZI</name>
<evidence type="ECO:0000313" key="3">
    <source>
        <dbReference type="Proteomes" id="UP001628179"/>
    </source>
</evidence>
<dbReference type="Proteomes" id="UP001628179">
    <property type="component" value="Unassembled WGS sequence"/>
</dbReference>
<feature type="compositionally biased region" description="Low complexity" evidence="1">
    <location>
        <begin position="128"/>
        <end position="144"/>
    </location>
</feature>
<dbReference type="GeneID" id="98174294"/>
<evidence type="ECO:0000256" key="1">
    <source>
        <dbReference type="SAM" id="MobiDB-lite"/>
    </source>
</evidence>
<dbReference type="CDD" id="cd02024">
    <property type="entry name" value="NRK1"/>
    <property type="match status" value="1"/>
</dbReference>
<organism evidence="2 3">
    <name type="scientific">Madurella fahalii</name>
    <dbReference type="NCBI Taxonomy" id="1157608"/>
    <lineage>
        <taxon>Eukaryota</taxon>
        <taxon>Fungi</taxon>
        <taxon>Dikarya</taxon>
        <taxon>Ascomycota</taxon>
        <taxon>Pezizomycotina</taxon>
        <taxon>Sordariomycetes</taxon>
        <taxon>Sordariomycetidae</taxon>
        <taxon>Sordariales</taxon>
        <taxon>Sordariales incertae sedis</taxon>
        <taxon>Madurella</taxon>
    </lineage>
</organism>